<evidence type="ECO:0000313" key="3">
    <source>
        <dbReference type="Proteomes" id="UP000194225"/>
    </source>
</evidence>
<comment type="caution">
    <text evidence="2">The sequence shown here is derived from an EMBL/GenBank/DDBJ whole genome shotgun (WGS) entry which is preliminary data.</text>
</comment>
<organism evidence="2 3">
    <name type="scientific">Streptomyces platensis</name>
    <dbReference type="NCBI Taxonomy" id="58346"/>
    <lineage>
        <taxon>Bacteria</taxon>
        <taxon>Bacillati</taxon>
        <taxon>Actinomycetota</taxon>
        <taxon>Actinomycetes</taxon>
        <taxon>Kitasatosporales</taxon>
        <taxon>Streptomycetaceae</taxon>
        <taxon>Streptomyces</taxon>
    </lineage>
</organism>
<proteinExistence type="predicted"/>
<name>A0ABX3Y1Z3_STRPT</name>
<gene>
    <name evidence="2" type="ORF">BG653_01492</name>
</gene>
<keyword evidence="3" id="KW-1185">Reference proteome</keyword>
<evidence type="ECO:0000256" key="1">
    <source>
        <dbReference type="SAM" id="MobiDB-lite"/>
    </source>
</evidence>
<feature type="compositionally biased region" description="Polar residues" evidence="1">
    <location>
        <begin position="197"/>
        <end position="216"/>
    </location>
</feature>
<evidence type="ECO:0000313" key="2">
    <source>
        <dbReference type="EMBL" id="OSY47064.1"/>
    </source>
</evidence>
<feature type="region of interest" description="Disordered" evidence="1">
    <location>
        <begin position="196"/>
        <end position="239"/>
    </location>
</feature>
<protein>
    <submittedName>
        <fullName evidence="2">Uncharacterized protein</fullName>
    </submittedName>
</protein>
<accession>A0ABX3Y1Z3</accession>
<dbReference type="Proteomes" id="UP000194225">
    <property type="component" value="Unassembled WGS sequence"/>
</dbReference>
<sequence length="239" mass="25872">MNPFSDHPCLRNDLAPATSSEIGAHGIDCLDLIYWVASTPCRRQGLRSGGGAGYFELRTGRDGVRIAKFAAMFLVSLPRFQALRMESIESTSPSWGFKVLLFDSTGSRLDVSKTSFDLGESVVVDAGYGYAHLAHGVGYGSPSERSPLSRGTRPPCSWHPRLPRRALRSGRWLSYSVGVNIADAIHQAVLQVRAAGPQSTRSVVSSQMPAPTTGNRSCRETPSSTTTLRLRRLPSPDPA</sequence>
<dbReference type="EMBL" id="MIGA01000006">
    <property type="protein sequence ID" value="OSY47064.1"/>
    <property type="molecule type" value="Genomic_DNA"/>
</dbReference>
<reference evidence="2 3" key="1">
    <citation type="submission" date="2016-09" db="EMBL/GenBank/DDBJ databases">
        <title>Streptomyces platensis DSM40041, a candidate organism with high potential of specific P450 cytochromes.</title>
        <authorList>
            <person name="Grumaz C."/>
            <person name="Vainshtein Y."/>
            <person name="Kirstahler P."/>
            <person name="Sohn K."/>
        </authorList>
    </citation>
    <scope>NUCLEOTIDE SEQUENCE [LARGE SCALE GENOMIC DNA]</scope>
    <source>
        <strain evidence="2 3">DSM 40041</strain>
    </source>
</reference>